<name>A0A225VHZ2_9STRA</name>
<evidence type="ECO:0000313" key="2">
    <source>
        <dbReference type="EMBL" id="OWZ04579.1"/>
    </source>
</evidence>
<gene>
    <name evidence="2" type="ORF">PHMEG_00023495</name>
</gene>
<protein>
    <recommendedName>
        <fullName evidence="1">Tc1-like transposase DDE domain-containing protein</fullName>
    </recommendedName>
</protein>
<keyword evidence="3" id="KW-1185">Reference proteome</keyword>
<feature type="domain" description="Tc1-like transposase DDE" evidence="1">
    <location>
        <begin position="17"/>
        <end position="156"/>
    </location>
</feature>
<dbReference type="OrthoDB" id="6231388at2759"/>
<accession>A0A225VHZ2</accession>
<reference evidence="3" key="1">
    <citation type="submission" date="2017-03" db="EMBL/GenBank/DDBJ databases">
        <title>Phytopthora megakarya and P. palmivora, two closely related causual agents of cacao black pod achieved similar genome size and gene model numbers by different mechanisms.</title>
        <authorList>
            <person name="Ali S."/>
            <person name="Shao J."/>
            <person name="Larry D.J."/>
            <person name="Kronmiller B."/>
            <person name="Shen D."/>
            <person name="Strem M.D."/>
            <person name="Melnick R.L."/>
            <person name="Guiltinan M.J."/>
            <person name="Tyler B.M."/>
            <person name="Meinhardt L.W."/>
            <person name="Bailey B.A."/>
        </authorList>
    </citation>
    <scope>NUCLEOTIDE SEQUENCE [LARGE SCALE GENOMIC DNA]</scope>
    <source>
        <strain evidence="3">zdho120</strain>
    </source>
</reference>
<dbReference type="EMBL" id="NBNE01004889">
    <property type="protein sequence ID" value="OWZ04579.1"/>
    <property type="molecule type" value="Genomic_DNA"/>
</dbReference>
<dbReference type="AlphaFoldDB" id="A0A225VHZ2"/>
<dbReference type="GO" id="GO:0003676">
    <property type="term" value="F:nucleic acid binding"/>
    <property type="evidence" value="ECO:0007669"/>
    <property type="project" value="InterPro"/>
</dbReference>
<dbReference type="InterPro" id="IPR038717">
    <property type="entry name" value="Tc1-like_DDE_dom"/>
</dbReference>
<evidence type="ECO:0000313" key="3">
    <source>
        <dbReference type="Proteomes" id="UP000198211"/>
    </source>
</evidence>
<dbReference type="Pfam" id="PF13358">
    <property type="entry name" value="DDE_3"/>
    <property type="match status" value="1"/>
</dbReference>
<dbReference type="Gene3D" id="3.30.420.10">
    <property type="entry name" value="Ribonuclease H-like superfamily/Ribonuclease H"/>
    <property type="match status" value="1"/>
</dbReference>
<evidence type="ECO:0000259" key="1">
    <source>
        <dbReference type="Pfam" id="PF13358"/>
    </source>
</evidence>
<proteinExistence type="predicted"/>
<dbReference type="STRING" id="4795.A0A225VHZ2"/>
<dbReference type="Proteomes" id="UP000198211">
    <property type="component" value="Unassembled WGS sequence"/>
</dbReference>
<comment type="caution">
    <text evidence="2">The sequence shown here is derived from an EMBL/GenBank/DDBJ whole genome shotgun (WGS) entry which is preliminary data.</text>
</comment>
<organism evidence="2 3">
    <name type="scientific">Phytophthora megakarya</name>
    <dbReference type="NCBI Taxonomy" id="4795"/>
    <lineage>
        <taxon>Eukaryota</taxon>
        <taxon>Sar</taxon>
        <taxon>Stramenopiles</taxon>
        <taxon>Oomycota</taxon>
        <taxon>Peronosporomycetes</taxon>
        <taxon>Peronosporales</taxon>
        <taxon>Peronosporaceae</taxon>
        <taxon>Phytophthora</taxon>
    </lineage>
</organism>
<sequence length="218" mass="24276">MPAITDSYQFVAAEKKILYLDETNFNIWISRNYGCSKQRAVDMNASSKGQNIHVIGCISRDGVEYHEGRFGSFNSEAANETVRVMVRDQATRGPLDKIVVVLDNAPCHTNVEDVFNEPEFVGAECLRLGPYSPMLNGIENVFSVYKAAVKRYMSANRDNILNVPQGTTISAHRSEFLLHAANVIFPEVVTSALCSRRIHHTFAFVADAILMKDMRVGA</sequence>
<dbReference type="InterPro" id="IPR036397">
    <property type="entry name" value="RNaseH_sf"/>
</dbReference>